<name>A0A8X6NIL7_NEPPI</name>
<dbReference type="GO" id="GO:0005814">
    <property type="term" value="C:centriole"/>
    <property type="evidence" value="ECO:0007669"/>
    <property type="project" value="UniProtKB-SubCell"/>
</dbReference>
<dbReference type="SUPFAM" id="SSF48371">
    <property type="entry name" value="ARM repeat"/>
    <property type="match status" value="1"/>
</dbReference>
<dbReference type="GO" id="GO:0060271">
    <property type="term" value="P:cilium assembly"/>
    <property type="evidence" value="ECO:0007669"/>
    <property type="project" value="InterPro"/>
</dbReference>
<feature type="coiled-coil region" evidence="8">
    <location>
        <begin position="210"/>
        <end position="244"/>
    </location>
</feature>
<dbReference type="AlphaFoldDB" id="A0A8X6NIL7"/>
<dbReference type="InterPro" id="IPR016024">
    <property type="entry name" value="ARM-type_fold"/>
</dbReference>
<reference evidence="12" key="1">
    <citation type="submission" date="2020-08" db="EMBL/GenBank/DDBJ databases">
        <title>Multicomponent nature underlies the extraordinary mechanical properties of spider dragline silk.</title>
        <authorList>
            <person name="Kono N."/>
            <person name="Nakamura H."/>
            <person name="Mori M."/>
            <person name="Yoshida Y."/>
            <person name="Ohtoshi R."/>
            <person name="Malay A.D."/>
            <person name="Moran D.A.P."/>
            <person name="Tomita M."/>
            <person name="Numata K."/>
            <person name="Arakawa K."/>
        </authorList>
    </citation>
    <scope>NUCLEOTIDE SEQUENCE</scope>
</reference>
<gene>
    <name evidence="12" type="primary">ARMC9</name>
    <name evidence="12" type="ORF">NPIL_659451</name>
</gene>
<evidence type="ECO:0000256" key="9">
    <source>
        <dbReference type="SAM" id="MobiDB-lite"/>
    </source>
</evidence>
<evidence type="ECO:0000256" key="3">
    <source>
        <dbReference type="ARBA" id="ARBA00021146"/>
    </source>
</evidence>
<evidence type="ECO:0000256" key="6">
    <source>
        <dbReference type="ARBA" id="ARBA00023212"/>
    </source>
</evidence>
<dbReference type="Pfam" id="PF21051">
    <property type="entry name" value="ARMC9_LisH"/>
    <property type="match status" value="1"/>
</dbReference>
<evidence type="ECO:0000256" key="8">
    <source>
        <dbReference type="SAM" id="Coils"/>
    </source>
</evidence>
<dbReference type="Proteomes" id="UP000887013">
    <property type="component" value="Unassembled WGS sequence"/>
</dbReference>
<keyword evidence="13" id="KW-1185">Reference proteome</keyword>
<dbReference type="GO" id="GO:0036064">
    <property type="term" value="C:ciliary basal body"/>
    <property type="evidence" value="ECO:0007669"/>
    <property type="project" value="InterPro"/>
</dbReference>
<dbReference type="Pfam" id="PF23138">
    <property type="entry name" value="CTLH_Armc9"/>
    <property type="match status" value="1"/>
</dbReference>
<comment type="subcellular location">
    <subcellularLocation>
        <location evidence="2">Cytoplasm</location>
        <location evidence="2">Cytoskeleton</location>
        <location evidence="2">Cilium basal body</location>
    </subcellularLocation>
    <subcellularLocation>
        <location evidence="1">Cytoplasm</location>
        <location evidence="1">Cytoskeleton</location>
        <location evidence="1">Microtubule organizing center</location>
        <location evidence="1">Centrosome</location>
        <location evidence="1">Centriole</location>
    </subcellularLocation>
</comment>
<organism evidence="12 13">
    <name type="scientific">Nephila pilipes</name>
    <name type="common">Giant wood spider</name>
    <name type="synonym">Nephila maculata</name>
    <dbReference type="NCBI Taxonomy" id="299642"/>
    <lineage>
        <taxon>Eukaryota</taxon>
        <taxon>Metazoa</taxon>
        <taxon>Ecdysozoa</taxon>
        <taxon>Arthropoda</taxon>
        <taxon>Chelicerata</taxon>
        <taxon>Arachnida</taxon>
        <taxon>Araneae</taxon>
        <taxon>Araneomorphae</taxon>
        <taxon>Entelegynae</taxon>
        <taxon>Araneoidea</taxon>
        <taxon>Nephilidae</taxon>
        <taxon>Nephila</taxon>
    </lineage>
</organism>
<evidence type="ECO:0000313" key="12">
    <source>
        <dbReference type="EMBL" id="GFT15087.1"/>
    </source>
</evidence>
<evidence type="ECO:0000259" key="10">
    <source>
        <dbReference type="Pfam" id="PF21050"/>
    </source>
</evidence>
<feature type="compositionally biased region" description="Acidic residues" evidence="9">
    <location>
        <begin position="581"/>
        <end position="603"/>
    </location>
</feature>
<protein>
    <recommendedName>
        <fullName evidence="3">LisH domain-containing protein ARMC9</fullName>
    </recommendedName>
</protein>
<dbReference type="PROSITE" id="PS50896">
    <property type="entry name" value="LISH"/>
    <property type="match status" value="1"/>
</dbReference>
<evidence type="ECO:0000256" key="5">
    <source>
        <dbReference type="ARBA" id="ARBA00022794"/>
    </source>
</evidence>
<dbReference type="InterPro" id="IPR011989">
    <property type="entry name" value="ARM-like"/>
</dbReference>
<dbReference type="PANTHER" id="PTHR14881:SF4">
    <property type="entry name" value="LISH DOMAIN-CONTAINING PROTEIN ARMC9"/>
    <property type="match status" value="1"/>
</dbReference>
<evidence type="ECO:0000256" key="4">
    <source>
        <dbReference type="ARBA" id="ARBA00022490"/>
    </source>
</evidence>
<accession>A0A8X6NIL7</accession>
<dbReference type="OrthoDB" id="538223at2759"/>
<comment type="caution">
    <text evidence="12">The sequence shown here is derived from an EMBL/GenBank/DDBJ whole genome shotgun (WGS) entry which is preliminary data.</text>
</comment>
<evidence type="ECO:0000256" key="1">
    <source>
        <dbReference type="ARBA" id="ARBA00004114"/>
    </source>
</evidence>
<dbReference type="GO" id="GO:0097542">
    <property type="term" value="C:ciliary tip"/>
    <property type="evidence" value="ECO:0007669"/>
    <property type="project" value="TreeGrafter"/>
</dbReference>
<keyword evidence="4" id="KW-0963">Cytoplasm</keyword>
<dbReference type="InterPro" id="IPR048959">
    <property type="entry name" value="ARMC9_ARM_dom"/>
</dbReference>
<feature type="region of interest" description="Disordered" evidence="9">
    <location>
        <begin position="581"/>
        <end position="610"/>
    </location>
</feature>
<keyword evidence="6" id="KW-0206">Cytoskeleton</keyword>
<dbReference type="Gene3D" id="1.25.10.10">
    <property type="entry name" value="Leucine-rich Repeat Variant"/>
    <property type="match status" value="1"/>
</dbReference>
<sequence>MSGSVSSEEGELNAIIKEFLEFSKLNKTLETFEEECQKLGKPIQDLAGKSRRDQRILKIKNELLQHFDSGKRTEFFAEWETHINPEMRENNLFCQKLEFSLQIHFAVLPMRKIDHWCKEEIDEAMLHFHYYLESRGSVLSDCAEFLPYYALPYVPRPNTHPSFAELFQDSWVTKLRSKLEMFLFEGLKGKDDEIQEPRLVELYHNRDLDLQDARKELQYLERHIEESEKRSVLHAKKCEKLQEECRQLVAVSSLLVTALENAVQGNFVDMDCVLSACTTHLPDLDKLRSESPHPGNNSKPSHLHSGNKKQNNPSENLDFNKLKQALRDSDDKKKALIFQALRWRLTKAGNWHKREEAVLEFVSNDLLDLGAKSEETVKIFMSFRSDNHLLLESFTRFLNAFASFVLGRQYLTSNSKLLELLVEHLLTNDPKEDIVLDMILGTLKKLSIRRTSQAYMVEGGVIEWLAGAFHSEATLSEYAKYSSIALLFNLSLCPMGKKRCEPLKVELISGLGRLLQQQDSKISPYVNGILYRILSITSVKEYAKEQSLPNALRKLMTKTDGEPKKQLETILELFVTDVQIEDGSSDEEDDDQENDNLETEIDSNDSVTCDSNEISGEDLLRLFCDHKGEGQSEKVESPTHSIGNADSASVLNYASEIRSAASEISLKNSLLSSSLISEQPLTPKLDMEATQMVRKIVGMPSTTLVEAAVVPDPASVTIKGLNANEYTVAFSSRPKIPRTPEPGEVASPKNSILSPLRSTLQREFASAASSHNQGIYCNN</sequence>
<dbReference type="PANTHER" id="PTHR14881">
    <property type="entry name" value="LISH DOMAIN-CONTAINING PROTEIN ARMC9"/>
    <property type="match status" value="1"/>
</dbReference>
<feature type="domain" description="LisH" evidence="10">
    <location>
        <begin position="456"/>
        <end position="572"/>
    </location>
</feature>
<dbReference type="InterPro" id="IPR048957">
    <property type="entry name" value="ARMC9_LisH"/>
</dbReference>
<dbReference type="InterPro" id="IPR040369">
    <property type="entry name" value="ARMC9"/>
</dbReference>
<feature type="domain" description="ARMC9 CTLH-like" evidence="11">
    <location>
        <begin position="58"/>
        <end position="185"/>
    </location>
</feature>
<dbReference type="InterPro" id="IPR056327">
    <property type="entry name" value="ARMC9_CTLH-like_dom"/>
</dbReference>
<proteinExistence type="predicted"/>
<dbReference type="InterPro" id="IPR006594">
    <property type="entry name" value="LisH"/>
</dbReference>
<feature type="compositionally biased region" description="Polar residues" evidence="9">
    <location>
        <begin position="308"/>
        <end position="317"/>
    </location>
</feature>
<dbReference type="Pfam" id="PF21050">
    <property type="entry name" value="ARMC9_ARM"/>
    <property type="match status" value="1"/>
</dbReference>
<keyword evidence="5" id="KW-0970">Cilium biogenesis/degradation</keyword>
<evidence type="ECO:0000256" key="2">
    <source>
        <dbReference type="ARBA" id="ARBA00004120"/>
    </source>
</evidence>
<keyword evidence="7" id="KW-0966">Cell projection</keyword>
<evidence type="ECO:0000259" key="11">
    <source>
        <dbReference type="Pfam" id="PF23138"/>
    </source>
</evidence>
<evidence type="ECO:0000313" key="13">
    <source>
        <dbReference type="Proteomes" id="UP000887013"/>
    </source>
</evidence>
<feature type="region of interest" description="Disordered" evidence="9">
    <location>
        <begin position="285"/>
        <end position="317"/>
    </location>
</feature>
<dbReference type="EMBL" id="BMAW01104556">
    <property type="protein sequence ID" value="GFT15087.1"/>
    <property type="molecule type" value="Genomic_DNA"/>
</dbReference>
<keyword evidence="8" id="KW-0175">Coiled coil</keyword>
<evidence type="ECO:0000256" key="7">
    <source>
        <dbReference type="ARBA" id="ARBA00023273"/>
    </source>
</evidence>